<dbReference type="GO" id="GO:0005634">
    <property type="term" value="C:nucleus"/>
    <property type="evidence" value="ECO:0007669"/>
    <property type="project" value="UniProtKB-SubCell"/>
</dbReference>
<feature type="region of interest" description="Disordered" evidence="5">
    <location>
        <begin position="346"/>
        <end position="387"/>
    </location>
</feature>
<keyword evidence="3" id="KW-0539">Nucleus</keyword>
<gene>
    <name evidence="9" type="ORF">PYX00_006359</name>
</gene>
<dbReference type="GO" id="GO:0008033">
    <property type="term" value="P:tRNA processing"/>
    <property type="evidence" value="ECO:0007669"/>
    <property type="project" value="TreeGrafter"/>
</dbReference>
<proteinExistence type="predicted"/>
<dbReference type="GO" id="GO:0045727">
    <property type="term" value="P:positive regulation of translation"/>
    <property type="evidence" value="ECO:0007669"/>
    <property type="project" value="TreeGrafter"/>
</dbReference>
<dbReference type="PROSITE" id="PS50961">
    <property type="entry name" value="HTH_LA"/>
    <property type="match status" value="1"/>
</dbReference>
<evidence type="ECO:0000259" key="6">
    <source>
        <dbReference type="PROSITE" id="PS50102"/>
    </source>
</evidence>
<evidence type="ECO:0000259" key="8">
    <source>
        <dbReference type="PROSITE" id="PS51939"/>
    </source>
</evidence>
<dbReference type="InterPro" id="IPR014886">
    <property type="entry name" value="La_xRRM"/>
</dbReference>
<dbReference type="InterPro" id="IPR036388">
    <property type="entry name" value="WH-like_DNA-bd_sf"/>
</dbReference>
<sequence length="387" mass="44201">MAADGAENKNENADKNGTVNESDCKPTELESKIITQIEYYFGDINLPRDKFMLEKIKLDDGWIPMSVMLAFQRLAKLTTDPTVVAKALFHSDLMEVDESGSEIKIRRSPEHPLPEFDEARKKELLDRSIYCGWFPEDTTIDTLLNFFNQYGPVENVVMRKYKDNITKTRKFKGSVFVTFKTKEKGQEFLDLTGVKYQETELTKMWQSEYLTQKKQEFLEKKLKRSKKGEEEQAKEEDPEGDAQMKDKLPRGAIIHLTGDFTGITREIIKEKFSALGFEPAFIEFKIGETEAHVRFSEENAGKNFIEKVGTELEMPNSKLTARLLEGDEENTFLETAAVVRNAALKRRQQLKKGGRKSKKDKSNNRGKKRKGSNISDKSPAAKVVITG</sequence>
<evidence type="ECO:0000313" key="9">
    <source>
        <dbReference type="EMBL" id="KAL0273753.1"/>
    </source>
</evidence>
<accession>A0AAW2HWL4</accession>
<dbReference type="PROSITE" id="PS50102">
    <property type="entry name" value="RRM"/>
    <property type="match status" value="1"/>
</dbReference>
<dbReference type="Gene3D" id="1.10.10.10">
    <property type="entry name" value="Winged helix-like DNA-binding domain superfamily/Winged helix DNA-binding domain"/>
    <property type="match status" value="1"/>
</dbReference>
<evidence type="ECO:0000256" key="4">
    <source>
        <dbReference type="PROSITE-ProRule" id="PRU00332"/>
    </source>
</evidence>
<organism evidence="9">
    <name type="scientific">Menopon gallinae</name>
    <name type="common">poultry shaft louse</name>
    <dbReference type="NCBI Taxonomy" id="328185"/>
    <lineage>
        <taxon>Eukaryota</taxon>
        <taxon>Metazoa</taxon>
        <taxon>Ecdysozoa</taxon>
        <taxon>Arthropoda</taxon>
        <taxon>Hexapoda</taxon>
        <taxon>Insecta</taxon>
        <taxon>Pterygota</taxon>
        <taxon>Neoptera</taxon>
        <taxon>Paraneoptera</taxon>
        <taxon>Psocodea</taxon>
        <taxon>Troctomorpha</taxon>
        <taxon>Phthiraptera</taxon>
        <taxon>Amblycera</taxon>
        <taxon>Menoponidae</taxon>
        <taxon>Menopon</taxon>
    </lineage>
</organism>
<feature type="domain" description="HTH La-type RNA-binding" evidence="7">
    <location>
        <begin position="23"/>
        <end position="115"/>
    </location>
</feature>
<dbReference type="EMBL" id="JARGDH010000003">
    <property type="protein sequence ID" value="KAL0273753.1"/>
    <property type="molecule type" value="Genomic_DNA"/>
</dbReference>
<dbReference type="GO" id="GO:0010494">
    <property type="term" value="C:cytoplasmic stress granule"/>
    <property type="evidence" value="ECO:0007669"/>
    <property type="project" value="TreeGrafter"/>
</dbReference>
<feature type="domain" description="RRM" evidence="6">
    <location>
        <begin position="127"/>
        <end position="208"/>
    </location>
</feature>
<comment type="caution">
    <text evidence="9">The sequence shown here is derived from an EMBL/GenBank/DDBJ whole genome shotgun (WGS) entry which is preliminary data.</text>
</comment>
<dbReference type="Pfam" id="PF08777">
    <property type="entry name" value="RRM_3"/>
    <property type="match status" value="1"/>
</dbReference>
<name>A0AAW2HWL4_9NEOP</name>
<dbReference type="SUPFAM" id="SSF54928">
    <property type="entry name" value="RNA-binding domain, RBD"/>
    <property type="match status" value="1"/>
</dbReference>
<dbReference type="SUPFAM" id="SSF46785">
    <property type="entry name" value="Winged helix' DNA-binding domain"/>
    <property type="match status" value="1"/>
</dbReference>
<dbReference type="PRINTS" id="PR00302">
    <property type="entry name" value="LUPUSLA"/>
</dbReference>
<dbReference type="InterPro" id="IPR002344">
    <property type="entry name" value="Lupus_La"/>
</dbReference>
<dbReference type="PANTHER" id="PTHR22792:SF166">
    <property type="entry name" value="LUPUS LA PROTEIN HOMOLOG"/>
    <property type="match status" value="1"/>
</dbReference>
<dbReference type="PROSITE" id="PS51939">
    <property type="entry name" value="XRRM"/>
    <property type="match status" value="1"/>
</dbReference>
<dbReference type="GO" id="GO:0005829">
    <property type="term" value="C:cytosol"/>
    <property type="evidence" value="ECO:0007669"/>
    <property type="project" value="TreeGrafter"/>
</dbReference>
<dbReference type="PANTHER" id="PTHR22792">
    <property type="entry name" value="LUPUS LA PROTEIN-RELATED"/>
    <property type="match status" value="1"/>
</dbReference>
<dbReference type="CDD" id="cd12291">
    <property type="entry name" value="RRM1_La"/>
    <property type="match status" value="1"/>
</dbReference>
<dbReference type="InterPro" id="IPR035979">
    <property type="entry name" value="RBD_domain_sf"/>
</dbReference>
<dbReference type="SMART" id="SM00715">
    <property type="entry name" value="LA"/>
    <property type="match status" value="1"/>
</dbReference>
<evidence type="ECO:0008006" key="10">
    <source>
        <dbReference type="Google" id="ProtNLM"/>
    </source>
</evidence>
<feature type="region of interest" description="Disordered" evidence="5">
    <location>
        <begin position="222"/>
        <end position="245"/>
    </location>
</feature>
<protein>
    <recommendedName>
        <fullName evidence="10">La protein</fullName>
    </recommendedName>
</protein>
<dbReference type="InterPro" id="IPR036390">
    <property type="entry name" value="WH_DNA-bd_sf"/>
</dbReference>
<evidence type="ECO:0000259" key="7">
    <source>
        <dbReference type="PROSITE" id="PS50961"/>
    </source>
</evidence>
<evidence type="ECO:0000256" key="5">
    <source>
        <dbReference type="SAM" id="MobiDB-lite"/>
    </source>
</evidence>
<evidence type="ECO:0000256" key="2">
    <source>
        <dbReference type="ARBA" id="ARBA00022884"/>
    </source>
</evidence>
<dbReference type="InterPro" id="IPR012677">
    <property type="entry name" value="Nucleotide-bd_a/b_plait_sf"/>
</dbReference>
<keyword evidence="2 4" id="KW-0694">RNA-binding</keyword>
<dbReference type="AlphaFoldDB" id="A0AAW2HWL4"/>
<evidence type="ECO:0000256" key="1">
    <source>
        <dbReference type="ARBA" id="ARBA00004123"/>
    </source>
</evidence>
<dbReference type="SMART" id="SM00360">
    <property type="entry name" value="RRM"/>
    <property type="match status" value="1"/>
</dbReference>
<dbReference type="InterPro" id="IPR000504">
    <property type="entry name" value="RRM_dom"/>
</dbReference>
<dbReference type="GO" id="GO:0003729">
    <property type="term" value="F:mRNA binding"/>
    <property type="evidence" value="ECO:0007669"/>
    <property type="project" value="TreeGrafter"/>
</dbReference>
<feature type="compositionally biased region" description="Basic residues" evidence="5">
    <location>
        <begin position="346"/>
        <end position="371"/>
    </location>
</feature>
<feature type="compositionally biased region" description="Basic and acidic residues" evidence="5">
    <location>
        <begin position="1"/>
        <end position="14"/>
    </location>
</feature>
<dbReference type="InterPro" id="IPR045180">
    <property type="entry name" value="La_dom_prot"/>
</dbReference>
<comment type="subcellular location">
    <subcellularLocation>
        <location evidence="1">Nucleus</location>
    </subcellularLocation>
</comment>
<feature type="region of interest" description="Disordered" evidence="5">
    <location>
        <begin position="1"/>
        <end position="24"/>
    </location>
</feature>
<dbReference type="Pfam" id="PF00076">
    <property type="entry name" value="RRM_1"/>
    <property type="match status" value="1"/>
</dbReference>
<reference evidence="9" key="1">
    <citation type="journal article" date="2024" name="Gigascience">
        <title>Chromosome-level genome of the poultry shaft louse Menopon gallinae provides insight into the host-switching and adaptive evolution of parasitic lice.</title>
        <authorList>
            <person name="Xu Y."/>
            <person name="Ma L."/>
            <person name="Liu S."/>
            <person name="Liang Y."/>
            <person name="Liu Q."/>
            <person name="He Z."/>
            <person name="Tian L."/>
            <person name="Duan Y."/>
            <person name="Cai W."/>
            <person name="Li H."/>
            <person name="Song F."/>
        </authorList>
    </citation>
    <scope>NUCLEOTIDE SEQUENCE</scope>
    <source>
        <strain evidence="9">Cailab_2023a</strain>
    </source>
</reference>
<dbReference type="CDD" id="cd08028">
    <property type="entry name" value="LARP_3"/>
    <property type="match status" value="1"/>
</dbReference>
<dbReference type="Pfam" id="PF05383">
    <property type="entry name" value="La"/>
    <property type="match status" value="1"/>
</dbReference>
<dbReference type="InterPro" id="IPR006630">
    <property type="entry name" value="La_HTH"/>
</dbReference>
<evidence type="ECO:0000256" key="3">
    <source>
        <dbReference type="ARBA" id="ARBA00023242"/>
    </source>
</evidence>
<dbReference type="Gene3D" id="3.30.70.330">
    <property type="match status" value="2"/>
</dbReference>
<dbReference type="GO" id="GO:1990904">
    <property type="term" value="C:ribonucleoprotein complex"/>
    <property type="evidence" value="ECO:0007669"/>
    <property type="project" value="UniProtKB-UniRule"/>
</dbReference>
<feature type="domain" description="XRRM" evidence="8">
    <location>
        <begin position="247"/>
        <end position="371"/>
    </location>
</feature>